<name>A0A4R7B516_9NEIS</name>
<dbReference type="RefSeq" id="WP_133681566.1">
    <property type="nucleotide sequence ID" value="NZ_SNZP01000009.1"/>
</dbReference>
<evidence type="ECO:0000313" key="2">
    <source>
        <dbReference type="Proteomes" id="UP000295611"/>
    </source>
</evidence>
<evidence type="ECO:0000313" key="1">
    <source>
        <dbReference type="EMBL" id="TDR77865.1"/>
    </source>
</evidence>
<dbReference type="Proteomes" id="UP000295611">
    <property type="component" value="Unassembled WGS sequence"/>
</dbReference>
<protein>
    <submittedName>
        <fullName evidence="1">Uncharacterized protein</fullName>
    </submittedName>
</protein>
<sequence length="61" mass="7023">MASRHHATSVERDLRDIQLTLNRLVRQMAPSSRRRFDPQAVRSLLAAASYKLDHVQLVLRA</sequence>
<gene>
    <name evidence="1" type="ORF">DFP86_109105</name>
</gene>
<dbReference type="EMBL" id="SNZP01000009">
    <property type="protein sequence ID" value="TDR77865.1"/>
    <property type="molecule type" value="Genomic_DNA"/>
</dbReference>
<reference evidence="1 2" key="1">
    <citation type="submission" date="2019-03" db="EMBL/GenBank/DDBJ databases">
        <title>Genomic Encyclopedia of Type Strains, Phase III (KMG-III): the genomes of soil and plant-associated and newly described type strains.</title>
        <authorList>
            <person name="Whitman W."/>
        </authorList>
    </citation>
    <scope>NUCLEOTIDE SEQUENCE [LARGE SCALE GENOMIC DNA]</scope>
    <source>
        <strain evidence="1 2">CECT 8976</strain>
    </source>
</reference>
<comment type="caution">
    <text evidence="1">The sequence shown here is derived from an EMBL/GenBank/DDBJ whole genome shotgun (WGS) entry which is preliminary data.</text>
</comment>
<proteinExistence type="predicted"/>
<accession>A0A4R7B516</accession>
<organism evidence="1 2">
    <name type="scientific">Paludibacterium purpuratum</name>
    <dbReference type="NCBI Taxonomy" id="1144873"/>
    <lineage>
        <taxon>Bacteria</taxon>
        <taxon>Pseudomonadati</taxon>
        <taxon>Pseudomonadota</taxon>
        <taxon>Betaproteobacteria</taxon>
        <taxon>Neisseriales</taxon>
        <taxon>Chromobacteriaceae</taxon>
        <taxon>Paludibacterium</taxon>
    </lineage>
</organism>
<dbReference type="AlphaFoldDB" id="A0A4R7B516"/>
<keyword evidence="2" id="KW-1185">Reference proteome</keyword>